<organism evidence="15 16">
    <name type="scientific">Streptomyces lydicus</name>
    <dbReference type="NCBI Taxonomy" id="47763"/>
    <lineage>
        <taxon>Bacteria</taxon>
        <taxon>Bacillati</taxon>
        <taxon>Actinomycetota</taxon>
        <taxon>Actinomycetes</taxon>
        <taxon>Kitasatosporales</taxon>
        <taxon>Streptomycetaceae</taxon>
        <taxon>Streptomyces</taxon>
    </lineage>
</organism>
<evidence type="ECO:0000313" key="15">
    <source>
        <dbReference type="EMBL" id="AOP47637.1"/>
    </source>
</evidence>
<keyword evidence="8" id="KW-0804">Transcription</keyword>
<feature type="transmembrane region" description="Helical" evidence="12">
    <location>
        <begin position="98"/>
        <end position="119"/>
    </location>
</feature>
<accession>A0A1D7VLL7</accession>
<dbReference type="InterPro" id="IPR027383">
    <property type="entry name" value="Znf_put"/>
</dbReference>
<proteinExistence type="predicted"/>
<evidence type="ECO:0000256" key="3">
    <source>
        <dbReference type="ARBA" id="ARBA00022475"/>
    </source>
</evidence>
<feature type="domain" description="Putative zinc-finger" evidence="14">
    <location>
        <begin position="11"/>
        <end position="36"/>
    </location>
</feature>
<comment type="subcellular location">
    <subcellularLocation>
        <location evidence="2">Cell membrane</location>
    </subcellularLocation>
    <subcellularLocation>
        <location evidence="1">Membrane</location>
        <topology evidence="1">Single-pass membrane protein</topology>
    </subcellularLocation>
</comment>
<dbReference type="GO" id="GO:0005886">
    <property type="term" value="C:plasma membrane"/>
    <property type="evidence" value="ECO:0007669"/>
    <property type="project" value="UniProtKB-SubCell"/>
</dbReference>
<dbReference type="AlphaFoldDB" id="A0A1D7VLL7"/>
<dbReference type="PANTHER" id="PTHR37461">
    <property type="entry name" value="ANTI-SIGMA-K FACTOR RSKA"/>
    <property type="match status" value="1"/>
</dbReference>
<evidence type="ECO:0000259" key="13">
    <source>
        <dbReference type="Pfam" id="PF10099"/>
    </source>
</evidence>
<evidence type="ECO:0000256" key="10">
    <source>
        <dbReference type="ARBA" id="ARBA00030803"/>
    </source>
</evidence>
<keyword evidence="16" id="KW-1185">Reference proteome</keyword>
<evidence type="ECO:0000256" key="6">
    <source>
        <dbReference type="ARBA" id="ARBA00023015"/>
    </source>
</evidence>
<keyword evidence="7 12" id="KW-0472">Membrane</keyword>
<sequence>MNTVDPHTLTGAYALGALPEHEAARFARHLARCPACDLEVRELQETAARLALAVAEVPPAGLRTRVLAALPDVRQLPPAPHRATVIPLRPRPRRNNGGLPYLAAVACLVVAVAAGGLAARAQHEADRQRDRSTRAEQQAAVLNALMAAPDATFRTTALKGGGSGTVVASEQQGRTAFVYHGLPALPDGRVYQLWYSRAGSMLPAGLVGTGRAGGAMLLTGTPRGADGVGVTAEPRGGSSRPTSPPLALVPL</sequence>
<evidence type="ECO:0000256" key="4">
    <source>
        <dbReference type="ARBA" id="ARBA00022692"/>
    </source>
</evidence>
<dbReference type="Gene3D" id="1.10.10.1320">
    <property type="entry name" value="Anti-sigma factor, zinc-finger domain"/>
    <property type="match status" value="1"/>
</dbReference>
<evidence type="ECO:0000256" key="11">
    <source>
        <dbReference type="SAM" id="MobiDB-lite"/>
    </source>
</evidence>
<feature type="domain" description="Anti-sigma K factor RskA C-terminal" evidence="13">
    <location>
        <begin position="102"/>
        <end position="244"/>
    </location>
</feature>
<keyword evidence="6" id="KW-0805">Transcription regulation</keyword>
<gene>
    <name evidence="15" type="ORF">SL103_16455</name>
</gene>
<feature type="region of interest" description="Disordered" evidence="11">
    <location>
        <begin position="225"/>
        <end position="251"/>
    </location>
</feature>
<protein>
    <recommendedName>
        <fullName evidence="10">Regulator of SigK</fullName>
    </recommendedName>
    <alternativeName>
        <fullName evidence="9">Sigma-K anti-sigma factor RskA</fullName>
    </alternativeName>
</protein>
<evidence type="ECO:0000256" key="8">
    <source>
        <dbReference type="ARBA" id="ARBA00023163"/>
    </source>
</evidence>
<evidence type="ECO:0000256" key="1">
    <source>
        <dbReference type="ARBA" id="ARBA00004167"/>
    </source>
</evidence>
<dbReference type="Pfam" id="PF10099">
    <property type="entry name" value="RskA_C"/>
    <property type="match status" value="1"/>
</dbReference>
<dbReference type="InterPro" id="IPR018764">
    <property type="entry name" value="RskA_C"/>
</dbReference>
<dbReference type="OrthoDB" id="153510at2"/>
<dbReference type="GO" id="GO:0016989">
    <property type="term" value="F:sigma factor antagonist activity"/>
    <property type="evidence" value="ECO:0007669"/>
    <property type="project" value="TreeGrafter"/>
</dbReference>
<evidence type="ECO:0000256" key="2">
    <source>
        <dbReference type="ARBA" id="ARBA00004236"/>
    </source>
</evidence>
<dbReference type="Proteomes" id="UP000094094">
    <property type="component" value="Chromosome"/>
</dbReference>
<name>A0A1D7VLL7_9ACTN</name>
<evidence type="ECO:0000256" key="5">
    <source>
        <dbReference type="ARBA" id="ARBA00022989"/>
    </source>
</evidence>
<dbReference type="InterPro" id="IPR041916">
    <property type="entry name" value="Anti_sigma_zinc_sf"/>
</dbReference>
<dbReference type="EMBL" id="CP017157">
    <property type="protein sequence ID" value="AOP47637.1"/>
    <property type="molecule type" value="Genomic_DNA"/>
</dbReference>
<keyword evidence="4 12" id="KW-0812">Transmembrane</keyword>
<dbReference type="KEGG" id="slc:SL103_16455"/>
<dbReference type="InterPro" id="IPR051474">
    <property type="entry name" value="Anti-sigma-K/W_factor"/>
</dbReference>
<evidence type="ECO:0000313" key="16">
    <source>
        <dbReference type="Proteomes" id="UP000094094"/>
    </source>
</evidence>
<evidence type="ECO:0000259" key="14">
    <source>
        <dbReference type="Pfam" id="PF13490"/>
    </source>
</evidence>
<dbReference type="RefSeq" id="WP_069569781.1">
    <property type="nucleotide sequence ID" value="NZ_CP017157.1"/>
</dbReference>
<dbReference type="GO" id="GO:0006417">
    <property type="term" value="P:regulation of translation"/>
    <property type="evidence" value="ECO:0007669"/>
    <property type="project" value="TreeGrafter"/>
</dbReference>
<dbReference type="PANTHER" id="PTHR37461:SF1">
    <property type="entry name" value="ANTI-SIGMA-K FACTOR RSKA"/>
    <property type="match status" value="1"/>
</dbReference>
<reference evidence="15 16" key="1">
    <citation type="submission" date="2016-09" db="EMBL/GenBank/DDBJ databases">
        <title>Complete genome sequencing of Streptomyces lydicus 103 and metabolic pathways analysis of antibiotic biosynthesis.</title>
        <authorList>
            <person name="Jia N."/>
            <person name="Ding M.-Z."/>
            <person name="Gao F."/>
            <person name="Yuan Y.-J."/>
        </authorList>
    </citation>
    <scope>NUCLEOTIDE SEQUENCE [LARGE SCALE GENOMIC DNA]</scope>
    <source>
        <strain evidence="15 16">103</strain>
    </source>
</reference>
<keyword evidence="5 12" id="KW-1133">Transmembrane helix</keyword>
<evidence type="ECO:0000256" key="7">
    <source>
        <dbReference type="ARBA" id="ARBA00023136"/>
    </source>
</evidence>
<evidence type="ECO:0000256" key="12">
    <source>
        <dbReference type="SAM" id="Phobius"/>
    </source>
</evidence>
<keyword evidence="3" id="KW-1003">Cell membrane</keyword>
<dbReference type="Pfam" id="PF13490">
    <property type="entry name" value="zf-HC2"/>
    <property type="match status" value="1"/>
</dbReference>
<evidence type="ECO:0000256" key="9">
    <source>
        <dbReference type="ARBA" id="ARBA00029829"/>
    </source>
</evidence>